<dbReference type="PANTHER" id="PTHR43776">
    <property type="entry name" value="TRANSPORT ATP-BINDING PROTEIN"/>
    <property type="match status" value="1"/>
</dbReference>
<protein>
    <submittedName>
        <fullName evidence="6">Peptide/nickel transport system ATP-binding protein</fullName>
    </submittedName>
</protein>
<dbReference type="FunFam" id="3.40.50.300:FF:000016">
    <property type="entry name" value="Oligopeptide ABC transporter ATP-binding component"/>
    <property type="match status" value="2"/>
</dbReference>
<dbReference type="InterPro" id="IPR003439">
    <property type="entry name" value="ABC_transporter-like_ATP-bd"/>
</dbReference>
<proteinExistence type="inferred from homology"/>
<dbReference type="RefSeq" id="WP_110252111.1">
    <property type="nucleotide sequence ID" value="NZ_QJJR01000016.1"/>
</dbReference>
<evidence type="ECO:0000313" key="7">
    <source>
        <dbReference type="Proteomes" id="UP000247922"/>
    </source>
</evidence>
<accession>A0A2V3W2P0</accession>
<dbReference type="InterPro" id="IPR017871">
    <property type="entry name" value="ABC_transporter-like_CS"/>
</dbReference>
<dbReference type="InterPro" id="IPR050319">
    <property type="entry name" value="ABC_transp_ATP-bind"/>
</dbReference>
<gene>
    <name evidence="6" type="ORF">DES38_11638</name>
</gene>
<dbReference type="PROSITE" id="PS50893">
    <property type="entry name" value="ABC_TRANSPORTER_2"/>
    <property type="match status" value="2"/>
</dbReference>
<reference evidence="6 7" key="1">
    <citation type="submission" date="2018-05" db="EMBL/GenBank/DDBJ databases">
        <title>Genomic Encyclopedia of Type Strains, Phase IV (KMG-IV): sequencing the most valuable type-strain genomes for metagenomic binning, comparative biology and taxonomic classification.</title>
        <authorList>
            <person name="Goeker M."/>
        </authorList>
    </citation>
    <scope>NUCLEOTIDE SEQUENCE [LARGE SCALE GENOMIC DNA]</scope>
    <source>
        <strain evidence="6 7">DSM 22440</strain>
    </source>
</reference>
<dbReference type="Proteomes" id="UP000247922">
    <property type="component" value="Unassembled WGS sequence"/>
</dbReference>
<feature type="domain" description="ABC transporter" evidence="5">
    <location>
        <begin position="280"/>
        <end position="525"/>
    </location>
</feature>
<keyword evidence="2" id="KW-0813">Transport</keyword>
<dbReference type="OrthoDB" id="9802264at2"/>
<dbReference type="GO" id="GO:0015833">
    <property type="term" value="P:peptide transport"/>
    <property type="evidence" value="ECO:0007669"/>
    <property type="project" value="InterPro"/>
</dbReference>
<dbReference type="CDD" id="cd03257">
    <property type="entry name" value="ABC_NikE_OppD_transporters"/>
    <property type="match status" value="2"/>
</dbReference>
<dbReference type="InterPro" id="IPR027417">
    <property type="entry name" value="P-loop_NTPase"/>
</dbReference>
<dbReference type="GO" id="GO:0005524">
    <property type="term" value="F:ATP binding"/>
    <property type="evidence" value="ECO:0007669"/>
    <property type="project" value="UniProtKB-KW"/>
</dbReference>
<dbReference type="InterPro" id="IPR013563">
    <property type="entry name" value="Oligopep_ABC_C"/>
</dbReference>
<feature type="domain" description="ABC transporter" evidence="5">
    <location>
        <begin position="5"/>
        <end position="255"/>
    </location>
</feature>
<dbReference type="GO" id="GO:0055085">
    <property type="term" value="P:transmembrane transport"/>
    <property type="evidence" value="ECO:0007669"/>
    <property type="project" value="UniProtKB-ARBA"/>
</dbReference>
<dbReference type="Pfam" id="PF08352">
    <property type="entry name" value="oligo_HPY"/>
    <property type="match status" value="2"/>
</dbReference>
<comment type="similarity">
    <text evidence="1">Belongs to the ABC transporter superfamily.</text>
</comment>
<dbReference type="InterPro" id="IPR003593">
    <property type="entry name" value="AAA+_ATPase"/>
</dbReference>
<evidence type="ECO:0000256" key="3">
    <source>
        <dbReference type="ARBA" id="ARBA00022741"/>
    </source>
</evidence>
<keyword evidence="4 6" id="KW-0067">ATP-binding</keyword>
<sequence>MKSLLNLENVSVRFQSTDRSIDAVKSISFQVGPGETLGIVGESGSGKSVTAKAIMQLLPLQAEVEAKQISYQSENLHQASKKRMEDIRGKEISMIFQDPMSAFNPIMKIGKQIDEMVIKHRGLSGSEAKAETIEMLTLVGITSPEERYHQYPHEFSGGMLQRAMIAMALVCRPKLLIADEPTTALDVRIQAQILQLMKRLQQQFDMSIILITHDFGVVAGMCDRVIVMKEGEVVERNSTAAIFKTPQHPYTKALLAALPRINQPKTIRAKTHLAEGPAIVEASGLKKHFTLKSGEVVRAVDGIAFHIKPGETLGLVGESGSGKSTTGRLLLQLMEQTEGEVLYQGMGIHRFNRKELKALRRDIQIIFQDPKSALNPRMKVLDIVGQPLDIHKLSRTKKERRERVEALLEQVGLDKEHADRYPHEFSGGQQQRIGIARALAVNPSLIVCDEPLSALDVSIQSQVVDLLNDLQQQYGLTYLFIAHDLAMVKHLCDRVAVMHNGRIIEVAPSEELYDHPLHPYTKALLDAVPVPDPEIERQKIEHYDAALSTYVFEHNLLEEQRPEHWVLT</sequence>
<dbReference type="Gene3D" id="3.40.50.300">
    <property type="entry name" value="P-loop containing nucleotide triphosphate hydrolases"/>
    <property type="match status" value="2"/>
</dbReference>
<evidence type="ECO:0000256" key="2">
    <source>
        <dbReference type="ARBA" id="ARBA00022448"/>
    </source>
</evidence>
<evidence type="ECO:0000313" key="6">
    <source>
        <dbReference type="EMBL" id="PXW87351.1"/>
    </source>
</evidence>
<evidence type="ECO:0000256" key="1">
    <source>
        <dbReference type="ARBA" id="ARBA00005417"/>
    </source>
</evidence>
<dbReference type="AlphaFoldDB" id="A0A2V3W2P0"/>
<organism evidence="6 7">
    <name type="scientific">Streptohalobacillus salinus</name>
    <dbReference type="NCBI Taxonomy" id="621096"/>
    <lineage>
        <taxon>Bacteria</taxon>
        <taxon>Bacillati</taxon>
        <taxon>Bacillota</taxon>
        <taxon>Bacilli</taxon>
        <taxon>Bacillales</taxon>
        <taxon>Bacillaceae</taxon>
        <taxon>Streptohalobacillus</taxon>
    </lineage>
</organism>
<dbReference type="NCBIfam" id="NF008453">
    <property type="entry name" value="PRK11308.1"/>
    <property type="match status" value="2"/>
</dbReference>
<keyword evidence="3" id="KW-0547">Nucleotide-binding</keyword>
<dbReference type="EMBL" id="QJJR01000016">
    <property type="protein sequence ID" value="PXW87351.1"/>
    <property type="molecule type" value="Genomic_DNA"/>
</dbReference>
<dbReference type="NCBIfam" id="NF007739">
    <property type="entry name" value="PRK10419.1"/>
    <property type="match status" value="2"/>
</dbReference>
<dbReference type="Pfam" id="PF00005">
    <property type="entry name" value="ABC_tran"/>
    <property type="match status" value="2"/>
</dbReference>
<dbReference type="SUPFAM" id="SSF52540">
    <property type="entry name" value="P-loop containing nucleoside triphosphate hydrolases"/>
    <property type="match status" value="2"/>
</dbReference>
<comment type="caution">
    <text evidence="6">The sequence shown here is derived from an EMBL/GenBank/DDBJ whole genome shotgun (WGS) entry which is preliminary data.</text>
</comment>
<evidence type="ECO:0000259" key="5">
    <source>
        <dbReference type="PROSITE" id="PS50893"/>
    </source>
</evidence>
<name>A0A2V3W2P0_9BACI</name>
<dbReference type="GO" id="GO:0016887">
    <property type="term" value="F:ATP hydrolysis activity"/>
    <property type="evidence" value="ECO:0007669"/>
    <property type="project" value="InterPro"/>
</dbReference>
<dbReference type="PROSITE" id="PS00211">
    <property type="entry name" value="ABC_TRANSPORTER_1"/>
    <property type="match status" value="2"/>
</dbReference>
<dbReference type="SMART" id="SM00382">
    <property type="entry name" value="AAA"/>
    <property type="match status" value="2"/>
</dbReference>
<dbReference type="PANTHER" id="PTHR43776:SF7">
    <property type="entry name" value="D,D-DIPEPTIDE TRANSPORT ATP-BINDING PROTEIN DDPF-RELATED"/>
    <property type="match status" value="1"/>
</dbReference>
<evidence type="ECO:0000256" key="4">
    <source>
        <dbReference type="ARBA" id="ARBA00022840"/>
    </source>
</evidence>
<keyword evidence="7" id="KW-1185">Reference proteome</keyword>